<reference evidence="2 3" key="1">
    <citation type="journal article" date="2016" name="Nat. Commun.">
        <title>Thousands of microbial genomes shed light on interconnected biogeochemical processes in an aquifer system.</title>
        <authorList>
            <person name="Anantharaman K."/>
            <person name="Brown C.T."/>
            <person name="Hug L.A."/>
            <person name="Sharon I."/>
            <person name="Castelle C.J."/>
            <person name="Probst A.J."/>
            <person name="Thomas B.C."/>
            <person name="Singh A."/>
            <person name="Wilkins M.J."/>
            <person name="Karaoz U."/>
            <person name="Brodie E.L."/>
            <person name="Williams K.H."/>
            <person name="Hubbard S.S."/>
            <person name="Banfield J.F."/>
        </authorList>
    </citation>
    <scope>NUCLEOTIDE SEQUENCE [LARGE SCALE GENOMIC DNA]</scope>
</reference>
<proteinExistence type="predicted"/>
<dbReference type="AlphaFoldDB" id="A0A1F4W0M2"/>
<keyword evidence="1" id="KW-0812">Transmembrane</keyword>
<name>A0A1F4W0M2_UNCKA</name>
<sequence>MSKIPWLGFLSVIFPFLLLPVEKVLPYPYLVEELAKLVLIAGLFYRNKDRSIKWVLIFGVLFTLSETVLFSMNLWALGTVYLLLPKFLGLVTLHCGTLTIMWNSFRKGIYWVVPGICLSIFIHFVFNLVIA</sequence>
<keyword evidence="1" id="KW-1133">Transmembrane helix</keyword>
<protein>
    <recommendedName>
        <fullName evidence="4">PrsW family intramembrane metalloprotease</fullName>
    </recommendedName>
</protein>
<keyword evidence="1" id="KW-0472">Membrane</keyword>
<gene>
    <name evidence="2" type="ORF">A2264_03780</name>
</gene>
<feature type="transmembrane region" description="Helical" evidence="1">
    <location>
        <begin position="54"/>
        <end position="77"/>
    </location>
</feature>
<dbReference type="Proteomes" id="UP000176614">
    <property type="component" value="Unassembled WGS sequence"/>
</dbReference>
<evidence type="ECO:0008006" key="4">
    <source>
        <dbReference type="Google" id="ProtNLM"/>
    </source>
</evidence>
<evidence type="ECO:0000313" key="3">
    <source>
        <dbReference type="Proteomes" id="UP000176614"/>
    </source>
</evidence>
<evidence type="ECO:0000313" key="2">
    <source>
        <dbReference type="EMBL" id="OGC62972.1"/>
    </source>
</evidence>
<feature type="transmembrane region" description="Helical" evidence="1">
    <location>
        <begin position="109"/>
        <end position="130"/>
    </location>
</feature>
<evidence type="ECO:0000256" key="1">
    <source>
        <dbReference type="SAM" id="Phobius"/>
    </source>
</evidence>
<organism evidence="2 3">
    <name type="scientific">candidate division WWE3 bacterium RIFOXYA2_FULL_46_9</name>
    <dbReference type="NCBI Taxonomy" id="1802636"/>
    <lineage>
        <taxon>Bacteria</taxon>
        <taxon>Katanobacteria</taxon>
    </lineage>
</organism>
<accession>A0A1F4W0M2</accession>
<dbReference type="EMBL" id="MEVT01000011">
    <property type="protein sequence ID" value="OGC62972.1"/>
    <property type="molecule type" value="Genomic_DNA"/>
</dbReference>
<comment type="caution">
    <text evidence="2">The sequence shown here is derived from an EMBL/GenBank/DDBJ whole genome shotgun (WGS) entry which is preliminary data.</text>
</comment>
<feature type="transmembrane region" description="Helical" evidence="1">
    <location>
        <begin position="5"/>
        <end position="21"/>
    </location>
</feature>